<feature type="transmembrane region" description="Helical" evidence="1">
    <location>
        <begin position="101"/>
        <end position="124"/>
    </location>
</feature>
<gene>
    <name evidence="2" type="ORF">BCR38DRAFT_525940</name>
</gene>
<keyword evidence="1" id="KW-0812">Transmembrane</keyword>
<dbReference type="RefSeq" id="XP_040713648.1">
    <property type="nucleotide sequence ID" value="XM_040865336.1"/>
</dbReference>
<dbReference type="Proteomes" id="UP000193689">
    <property type="component" value="Unassembled WGS sequence"/>
</dbReference>
<reference evidence="2 3" key="1">
    <citation type="submission" date="2016-07" db="EMBL/GenBank/DDBJ databases">
        <title>Pervasive Adenine N6-methylation of Active Genes in Fungi.</title>
        <authorList>
            <consortium name="DOE Joint Genome Institute"/>
            <person name="Mondo S.J."/>
            <person name="Dannebaum R.O."/>
            <person name="Kuo R.C."/>
            <person name="Labutti K."/>
            <person name="Haridas S."/>
            <person name="Kuo A."/>
            <person name="Salamov A."/>
            <person name="Ahrendt S.R."/>
            <person name="Lipzen A."/>
            <person name="Sullivan W."/>
            <person name="Andreopoulos W.B."/>
            <person name="Clum A."/>
            <person name="Lindquist E."/>
            <person name="Daum C."/>
            <person name="Ramamoorthy G.K."/>
            <person name="Gryganskyi A."/>
            <person name="Culley D."/>
            <person name="Magnuson J.K."/>
            <person name="James T.Y."/>
            <person name="O'Malley M.A."/>
            <person name="Stajich J.E."/>
            <person name="Spatafora J.W."/>
            <person name="Visel A."/>
            <person name="Grigoriev I.V."/>
        </authorList>
    </citation>
    <scope>NUCLEOTIDE SEQUENCE [LARGE SCALE GENOMIC DNA]</scope>
    <source>
        <strain evidence="2 3">CBS 129021</strain>
    </source>
</reference>
<keyword evidence="3" id="KW-1185">Reference proteome</keyword>
<keyword evidence="1" id="KW-1133">Transmembrane helix</keyword>
<feature type="transmembrane region" description="Helical" evidence="1">
    <location>
        <begin position="41"/>
        <end position="65"/>
    </location>
</feature>
<evidence type="ECO:0000256" key="1">
    <source>
        <dbReference type="SAM" id="Phobius"/>
    </source>
</evidence>
<dbReference type="OrthoDB" id="4770830at2759"/>
<name>A0A1Y2DQJ8_9PEZI</name>
<protein>
    <submittedName>
        <fullName evidence="2">Uncharacterized protein</fullName>
    </submittedName>
</protein>
<dbReference type="InParanoid" id="A0A1Y2DQJ8"/>
<organism evidence="2 3">
    <name type="scientific">Pseudomassariella vexata</name>
    <dbReference type="NCBI Taxonomy" id="1141098"/>
    <lineage>
        <taxon>Eukaryota</taxon>
        <taxon>Fungi</taxon>
        <taxon>Dikarya</taxon>
        <taxon>Ascomycota</taxon>
        <taxon>Pezizomycotina</taxon>
        <taxon>Sordariomycetes</taxon>
        <taxon>Xylariomycetidae</taxon>
        <taxon>Amphisphaeriales</taxon>
        <taxon>Pseudomassariaceae</taxon>
        <taxon>Pseudomassariella</taxon>
    </lineage>
</organism>
<accession>A0A1Y2DQJ8</accession>
<proteinExistence type="predicted"/>
<evidence type="ECO:0000313" key="2">
    <source>
        <dbReference type="EMBL" id="ORY61571.1"/>
    </source>
</evidence>
<dbReference type="EMBL" id="MCFJ01000010">
    <property type="protein sequence ID" value="ORY61571.1"/>
    <property type="molecule type" value="Genomic_DNA"/>
</dbReference>
<sequence length="218" mass="24477">MLNVIVMMELLDDIIYYSCGLVFFLHSVTAILIVTHGHCTVYAASFVIACAMWLVLTVLNLWFFLPTVIQAAGGMHLKLTQTGNPIVDALSIAIEVITSDAAWYLGLMLAGWFVGSMSLSNALTMWQREGCDMMDPHVHEGFAGRLVEWVWRAEEWVGIADVGEMAFFVGRDGLERREKGSWVFAVPRRLHGCYLGIVCQPVRLEEWSEEAGYLEEKP</sequence>
<dbReference type="AlphaFoldDB" id="A0A1Y2DQJ8"/>
<keyword evidence="1" id="KW-0472">Membrane</keyword>
<dbReference type="GeneID" id="63781548"/>
<evidence type="ECO:0000313" key="3">
    <source>
        <dbReference type="Proteomes" id="UP000193689"/>
    </source>
</evidence>
<feature type="transmembrane region" description="Helical" evidence="1">
    <location>
        <begin position="14"/>
        <end position="34"/>
    </location>
</feature>
<comment type="caution">
    <text evidence="2">The sequence shown here is derived from an EMBL/GenBank/DDBJ whole genome shotgun (WGS) entry which is preliminary data.</text>
</comment>